<dbReference type="SUPFAM" id="SSF56752">
    <property type="entry name" value="D-aminoacid aminotransferase-like PLP-dependent enzymes"/>
    <property type="match status" value="1"/>
</dbReference>
<reference evidence="2" key="1">
    <citation type="journal article" date="2014" name="Nat. Commun.">
        <title>Genomic adaptations of the halophilic Dead Sea filamentous fungus Eurotium rubrum.</title>
        <authorList>
            <person name="Kis-Papo T."/>
            <person name="Weig A.R."/>
            <person name="Riley R."/>
            <person name="Persoh D."/>
            <person name="Salamov A."/>
            <person name="Sun H."/>
            <person name="Lipzen A."/>
            <person name="Wasser S.P."/>
            <person name="Rambold G."/>
            <person name="Grigoriev I.V."/>
            <person name="Nevo E."/>
        </authorList>
    </citation>
    <scope>NUCLEOTIDE SEQUENCE [LARGE SCALE GENOMIC DNA]</scope>
    <source>
        <strain evidence="2">CBS 135680</strain>
    </source>
</reference>
<dbReference type="AlphaFoldDB" id="A0A017SLH5"/>
<dbReference type="GO" id="GO:0008483">
    <property type="term" value="F:transaminase activity"/>
    <property type="evidence" value="ECO:0007669"/>
    <property type="project" value="UniProtKB-KW"/>
</dbReference>
<dbReference type="EMBL" id="KK088415">
    <property type="protein sequence ID" value="EYE97484.1"/>
    <property type="molecule type" value="Genomic_DNA"/>
</dbReference>
<evidence type="ECO:0000313" key="2">
    <source>
        <dbReference type="Proteomes" id="UP000019804"/>
    </source>
</evidence>
<dbReference type="InterPro" id="IPR001544">
    <property type="entry name" value="Aminotrans_IV"/>
</dbReference>
<protein>
    <submittedName>
        <fullName evidence="1">D-aminoacid aminotransferase-like PLP-dependent enzyme</fullName>
    </submittedName>
</protein>
<evidence type="ECO:0000313" key="1">
    <source>
        <dbReference type="EMBL" id="EYE97484.1"/>
    </source>
</evidence>
<dbReference type="Gene3D" id="3.30.470.10">
    <property type="match status" value="1"/>
</dbReference>
<dbReference type="InterPro" id="IPR043132">
    <property type="entry name" value="BCAT-like_C"/>
</dbReference>
<dbReference type="Gene3D" id="3.20.10.10">
    <property type="entry name" value="D-amino Acid Aminotransferase, subunit A, domain 2"/>
    <property type="match status" value="1"/>
</dbReference>
<accession>A0A017SLH5</accession>
<keyword evidence="2" id="KW-1185">Reference proteome</keyword>
<proteinExistence type="predicted"/>
<dbReference type="InterPro" id="IPR036038">
    <property type="entry name" value="Aminotransferase-like"/>
</dbReference>
<sequence length="273" mass="30325">MASDSTQSFQIISSLRYDPSLPAVVARHAAQSYPEPRPTPYYLLPYHLDRLISAARHFNWHHAVQFLEQGLESFTSALDSFIPDRTKSWRLRIVIEDKPGAGLTVDANPAGPIDPHQLLLSFATDAAQQSTPWRIYVDTQSTVPSAFTTHKTTAREYYTAARHRAGIISPQDQVEVLVVNPAGEIMEGSITTPYFRRRGSSVNQDNPDNRLEWITPPLSCGGNAGTTRRYALAQGFCTEQVVPASKLVDGEECWISNGVRGFMRGVVVLRQQA</sequence>
<dbReference type="STRING" id="1388766.A0A017SLH5"/>
<dbReference type="InterPro" id="IPR043131">
    <property type="entry name" value="BCAT-like_N"/>
</dbReference>
<dbReference type="Proteomes" id="UP000019804">
    <property type="component" value="Unassembled WGS sequence"/>
</dbReference>
<organism evidence="1 2">
    <name type="scientific">Aspergillus ruber (strain CBS 135680)</name>
    <dbReference type="NCBI Taxonomy" id="1388766"/>
    <lineage>
        <taxon>Eukaryota</taxon>
        <taxon>Fungi</taxon>
        <taxon>Dikarya</taxon>
        <taxon>Ascomycota</taxon>
        <taxon>Pezizomycotina</taxon>
        <taxon>Eurotiomycetes</taxon>
        <taxon>Eurotiomycetidae</taxon>
        <taxon>Eurotiales</taxon>
        <taxon>Aspergillaceae</taxon>
        <taxon>Aspergillus</taxon>
        <taxon>Aspergillus subgen. Aspergillus</taxon>
    </lineage>
</organism>
<dbReference type="OrthoDB" id="5288718at2759"/>
<gene>
    <name evidence="1" type="ORF">EURHEDRAFT_409702</name>
</gene>
<dbReference type="HOGENOM" id="CLU_020844_6_0_1"/>
<dbReference type="Pfam" id="PF01063">
    <property type="entry name" value="Aminotran_4"/>
    <property type="match status" value="1"/>
</dbReference>
<name>A0A017SLH5_ASPRC</name>
<dbReference type="RefSeq" id="XP_040641172.1">
    <property type="nucleotide sequence ID" value="XM_040781161.1"/>
</dbReference>
<dbReference type="GeneID" id="63696285"/>
<keyword evidence="1" id="KW-0808">Transferase</keyword>
<keyword evidence="1" id="KW-0032">Aminotransferase</keyword>